<comment type="caution">
    <text evidence="1">The sequence shown here is derived from an EMBL/GenBank/DDBJ whole genome shotgun (WGS) entry which is preliminary data.</text>
</comment>
<dbReference type="OrthoDB" id="6630819at2759"/>
<evidence type="ECO:0000313" key="1">
    <source>
        <dbReference type="EMBL" id="KAF7287614.1"/>
    </source>
</evidence>
<sequence>MVVLQDDGGSPLQAPAAAAAALFDSMDYRQTSPCLKMLPKRYINLHNWLSPFGPKDLKLQLNVTNETLLRSHVETNPATAGRNWTFDRLNWQSLSGAIGNRTPILVIKINSARSASDN</sequence>
<dbReference type="EMBL" id="JAACXV010000004">
    <property type="protein sequence ID" value="KAF7287614.1"/>
    <property type="molecule type" value="Genomic_DNA"/>
</dbReference>
<evidence type="ECO:0000313" key="2">
    <source>
        <dbReference type="Proteomes" id="UP000625711"/>
    </source>
</evidence>
<name>A0A834IW76_RHYFE</name>
<protein>
    <submittedName>
        <fullName evidence="1">Uncharacterized protein</fullName>
    </submittedName>
</protein>
<accession>A0A834IW76</accession>
<dbReference type="AlphaFoldDB" id="A0A834IW76"/>
<dbReference type="Proteomes" id="UP000625711">
    <property type="component" value="Unassembled WGS sequence"/>
</dbReference>
<reference evidence="1" key="1">
    <citation type="submission" date="2020-08" db="EMBL/GenBank/DDBJ databases">
        <title>Genome sequencing and assembly of the red palm weevil Rhynchophorus ferrugineus.</title>
        <authorList>
            <person name="Dias G.B."/>
            <person name="Bergman C.M."/>
            <person name="Manee M."/>
        </authorList>
    </citation>
    <scope>NUCLEOTIDE SEQUENCE</scope>
    <source>
        <strain evidence="1">AA-2017</strain>
        <tissue evidence="1">Whole larva</tissue>
    </source>
</reference>
<keyword evidence="2" id="KW-1185">Reference proteome</keyword>
<organism evidence="1 2">
    <name type="scientific">Rhynchophorus ferrugineus</name>
    <name type="common">Red palm weevil</name>
    <name type="synonym">Curculio ferrugineus</name>
    <dbReference type="NCBI Taxonomy" id="354439"/>
    <lineage>
        <taxon>Eukaryota</taxon>
        <taxon>Metazoa</taxon>
        <taxon>Ecdysozoa</taxon>
        <taxon>Arthropoda</taxon>
        <taxon>Hexapoda</taxon>
        <taxon>Insecta</taxon>
        <taxon>Pterygota</taxon>
        <taxon>Neoptera</taxon>
        <taxon>Endopterygota</taxon>
        <taxon>Coleoptera</taxon>
        <taxon>Polyphaga</taxon>
        <taxon>Cucujiformia</taxon>
        <taxon>Curculionidae</taxon>
        <taxon>Dryophthorinae</taxon>
        <taxon>Rhynchophorus</taxon>
    </lineage>
</organism>
<gene>
    <name evidence="1" type="ORF">GWI33_005966</name>
</gene>
<proteinExistence type="predicted"/>